<sequence>MFKDQIATIIKNKLNGALDAQVEFADVDLSLFRAFPDARLQIDGLSIINKAPFEGDTLFMVRK</sequence>
<evidence type="ECO:0000313" key="2">
    <source>
        <dbReference type="Proteomes" id="UP000029647"/>
    </source>
</evidence>
<proteinExistence type="predicted"/>
<name>A0A090WBT5_NONUL</name>
<accession>A0A090WBT5</accession>
<dbReference type="EMBL" id="BBNT01000001">
    <property type="protein sequence ID" value="GAL73678.1"/>
    <property type="molecule type" value="Genomic_DNA"/>
</dbReference>
<gene>
    <name evidence="1" type="ORF">JCM19275_2525</name>
</gene>
<comment type="caution">
    <text evidence="1">The sequence shown here is derived from an EMBL/GenBank/DDBJ whole genome shotgun (WGS) entry which is preliminary data.</text>
</comment>
<reference evidence="1 2" key="1">
    <citation type="journal article" date="2014" name="Genome Announc.">
        <title>Draft Genome Sequences of Marine Flavobacterium Nonlabens Strains NR17, NR24, NR27, NR32, NR33, and Ara13.</title>
        <authorList>
            <person name="Nakanishi M."/>
            <person name="Meirelles P."/>
            <person name="Suzuki R."/>
            <person name="Takatani N."/>
            <person name="Mino S."/>
            <person name="Suda W."/>
            <person name="Oshima K."/>
            <person name="Hattori M."/>
            <person name="Ohkuma M."/>
            <person name="Hosokawa M."/>
            <person name="Miyashita K."/>
            <person name="Thompson F.L."/>
            <person name="Niwa A."/>
            <person name="Sawabe T."/>
            <person name="Sawabe T."/>
        </authorList>
    </citation>
    <scope>NUCLEOTIDE SEQUENCE [LARGE SCALE GENOMIC DNA]</scope>
    <source>
        <strain evidence="2">JCM19275</strain>
    </source>
</reference>
<dbReference type="AlphaFoldDB" id="A0A090WBT5"/>
<evidence type="ECO:0000313" key="1">
    <source>
        <dbReference type="EMBL" id="GAL73678.1"/>
    </source>
</evidence>
<organism evidence="1 2">
    <name type="scientific">Nonlabens ulvanivorans</name>
    <name type="common">Persicivirga ulvanivorans</name>
    <dbReference type="NCBI Taxonomy" id="906888"/>
    <lineage>
        <taxon>Bacteria</taxon>
        <taxon>Pseudomonadati</taxon>
        <taxon>Bacteroidota</taxon>
        <taxon>Flavobacteriia</taxon>
        <taxon>Flavobacteriales</taxon>
        <taxon>Flavobacteriaceae</taxon>
        <taxon>Nonlabens</taxon>
    </lineage>
</organism>
<protein>
    <submittedName>
        <fullName evidence="1">Outer membrane assembly protein</fullName>
    </submittedName>
</protein>
<dbReference type="Proteomes" id="UP000029647">
    <property type="component" value="Unassembled WGS sequence"/>
</dbReference>